<protein>
    <recommendedName>
        <fullName evidence="5">Sel1 repeat family protein</fullName>
    </recommendedName>
</protein>
<evidence type="ECO:0000256" key="1">
    <source>
        <dbReference type="ARBA" id="ARBA00038101"/>
    </source>
</evidence>
<proteinExistence type="inferred from homology"/>
<dbReference type="EMBL" id="JABAYA010000075">
    <property type="protein sequence ID" value="KAF7726634.1"/>
    <property type="molecule type" value="Genomic_DNA"/>
</dbReference>
<evidence type="ECO:0008006" key="5">
    <source>
        <dbReference type="Google" id="ProtNLM"/>
    </source>
</evidence>
<dbReference type="OrthoDB" id="2384430at2759"/>
<dbReference type="InterPro" id="IPR006597">
    <property type="entry name" value="Sel1-like"/>
</dbReference>
<comment type="similarity">
    <text evidence="1">Belongs to the sel-1 family.</text>
</comment>
<evidence type="ECO:0000313" key="3">
    <source>
        <dbReference type="EMBL" id="KAF7726634.1"/>
    </source>
</evidence>
<keyword evidence="4" id="KW-1185">Reference proteome</keyword>
<reference evidence="3" key="1">
    <citation type="submission" date="2020-01" db="EMBL/GenBank/DDBJ databases">
        <title>Genome Sequencing of Three Apophysomyces-Like Fungal Strains Confirms a Novel Fungal Genus in the Mucoromycota with divergent Burkholderia-like Endosymbiotic Bacteria.</title>
        <authorList>
            <person name="Stajich J.E."/>
            <person name="Macias A.M."/>
            <person name="Carter-House D."/>
            <person name="Lovett B."/>
            <person name="Kasson L.R."/>
            <person name="Berry K."/>
            <person name="Grigoriev I."/>
            <person name="Chang Y."/>
            <person name="Spatafora J."/>
            <person name="Kasson M.T."/>
        </authorList>
    </citation>
    <scope>NUCLEOTIDE SEQUENCE</scope>
    <source>
        <strain evidence="3">NRRL A-21654</strain>
    </source>
</reference>
<dbReference type="SMART" id="SM00671">
    <property type="entry name" value="SEL1"/>
    <property type="match status" value="6"/>
</dbReference>
<dbReference type="Proteomes" id="UP000605846">
    <property type="component" value="Unassembled WGS sequence"/>
</dbReference>
<dbReference type="Gene3D" id="1.25.40.10">
    <property type="entry name" value="Tetratricopeptide repeat domain"/>
    <property type="match status" value="3"/>
</dbReference>
<sequence>MDRSLQLFGGVRDFLQKSLVFCSNSRQLMAEAFHRLLADTSEELHLLTGLMMLMIKVDLAVEIINSEADRGQDQTNHNELVKSALRFLRIRAAKGNIEAKIKLSTILDRDTTAIKADKREAVLWARGVFDRRLSSALVPCVSELLNDDPASLVDLVLEKAEKGQQDMCHLAGILLIEGIGLDRDVSEGIDYLKRAAQKGHDDAGIELASILGDALKYPEVYNAEKSLELYENVVNNSKQKMSSAQARALTDLARMHYEGQTVPRDVEKAYYLARRVAESVGEQYCQYIVGDALLHPPSDAIAADPRQAVFWLTQSGEQGFPLAIEALARLHFEGNVKGIKPDYEQAYYWCMKGDDIWPSGLGYCQTSLGDMYRAGLGVPKDLFKSFEYYQKAASQQDAPQNYARFMLGEMFFNGEGWPQNYAVAEEYYKLAANENYAPARQRLEELAALEEARLEAERVAREAALAQKRRSWRIWSFFGSRRKAVV</sequence>
<evidence type="ECO:0000313" key="4">
    <source>
        <dbReference type="Proteomes" id="UP000605846"/>
    </source>
</evidence>
<dbReference type="InterPro" id="IPR011990">
    <property type="entry name" value="TPR-like_helical_dom_sf"/>
</dbReference>
<accession>A0A8H7BSD1</accession>
<feature type="coiled-coil region" evidence="2">
    <location>
        <begin position="439"/>
        <end position="469"/>
    </location>
</feature>
<comment type="caution">
    <text evidence="3">The sequence shown here is derived from an EMBL/GenBank/DDBJ whole genome shotgun (WGS) entry which is preliminary data.</text>
</comment>
<dbReference type="InterPro" id="IPR050767">
    <property type="entry name" value="Sel1_AlgK"/>
</dbReference>
<gene>
    <name evidence="3" type="ORF">EC973_008598</name>
</gene>
<organism evidence="3 4">
    <name type="scientific">Apophysomyces ossiformis</name>
    <dbReference type="NCBI Taxonomy" id="679940"/>
    <lineage>
        <taxon>Eukaryota</taxon>
        <taxon>Fungi</taxon>
        <taxon>Fungi incertae sedis</taxon>
        <taxon>Mucoromycota</taxon>
        <taxon>Mucoromycotina</taxon>
        <taxon>Mucoromycetes</taxon>
        <taxon>Mucorales</taxon>
        <taxon>Mucorineae</taxon>
        <taxon>Mucoraceae</taxon>
        <taxon>Apophysomyces</taxon>
    </lineage>
</organism>
<dbReference type="PANTHER" id="PTHR11102:SF160">
    <property type="entry name" value="ERAD-ASSOCIATED E3 UBIQUITIN-PROTEIN LIGASE COMPONENT HRD3"/>
    <property type="match status" value="1"/>
</dbReference>
<name>A0A8H7BSD1_9FUNG</name>
<dbReference type="SUPFAM" id="SSF81901">
    <property type="entry name" value="HCP-like"/>
    <property type="match status" value="2"/>
</dbReference>
<dbReference type="PANTHER" id="PTHR11102">
    <property type="entry name" value="SEL-1-LIKE PROTEIN"/>
    <property type="match status" value="1"/>
</dbReference>
<dbReference type="AlphaFoldDB" id="A0A8H7BSD1"/>
<keyword evidence="2" id="KW-0175">Coiled coil</keyword>
<evidence type="ECO:0000256" key="2">
    <source>
        <dbReference type="SAM" id="Coils"/>
    </source>
</evidence>
<dbReference type="Pfam" id="PF08238">
    <property type="entry name" value="Sel1"/>
    <property type="match status" value="6"/>
</dbReference>